<dbReference type="InterPro" id="IPR009057">
    <property type="entry name" value="Homeodomain-like_sf"/>
</dbReference>
<organism evidence="1 2">
    <name type="scientific">Lentilactobacillus parakefiri</name>
    <dbReference type="NCBI Taxonomy" id="152332"/>
    <lineage>
        <taxon>Bacteria</taxon>
        <taxon>Bacillati</taxon>
        <taxon>Bacillota</taxon>
        <taxon>Bacilli</taxon>
        <taxon>Lactobacillales</taxon>
        <taxon>Lactobacillaceae</taxon>
        <taxon>Lentilactobacillus</taxon>
    </lineage>
</organism>
<sequence>QDDPRLQHAFKLYQAGMSDIDVARNTGIKRTTFIRYRKKLNIKR</sequence>
<reference evidence="1 2" key="1">
    <citation type="submission" date="2017-04" db="EMBL/GenBank/DDBJ databases">
        <title>Kefir bacterial isolates.</title>
        <authorList>
            <person name="Kim Y."/>
            <person name="Blasche S."/>
            <person name="Patil K.R."/>
        </authorList>
    </citation>
    <scope>NUCLEOTIDE SEQUENCE [LARGE SCALE GENOMIC DNA]</scope>
    <source>
        <strain evidence="1 2">OG2</strain>
    </source>
</reference>
<proteinExistence type="predicted"/>
<feature type="non-terminal residue" evidence="1">
    <location>
        <position position="1"/>
    </location>
</feature>
<dbReference type="AlphaFoldDB" id="A0A269XV30"/>
<gene>
    <name evidence="1" type="ORF">B8W98_11520</name>
</gene>
<name>A0A269XV30_9LACO</name>
<accession>A0A269XV30</accession>
<dbReference type="EMBL" id="NCXI01000150">
    <property type="protein sequence ID" value="PAK77029.1"/>
    <property type="molecule type" value="Genomic_DNA"/>
</dbReference>
<dbReference type="SUPFAM" id="SSF46689">
    <property type="entry name" value="Homeodomain-like"/>
    <property type="match status" value="1"/>
</dbReference>
<dbReference type="Gene3D" id="1.10.10.60">
    <property type="entry name" value="Homeodomain-like"/>
    <property type="match status" value="1"/>
</dbReference>
<dbReference type="Proteomes" id="UP000216802">
    <property type="component" value="Unassembled WGS sequence"/>
</dbReference>
<protein>
    <submittedName>
        <fullName evidence="1">Pin-related site-specific recombinase/DNA invertase</fullName>
    </submittedName>
</protein>
<evidence type="ECO:0000313" key="2">
    <source>
        <dbReference type="Proteomes" id="UP000216802"/>
    </source>
</evidence>
<comment type="caution">
    <text evidence="1">The sequence shown here is derived from an EMBL/GenBank/DDBJ whole genome shotgun (WGS) entry which is preliminary data.</text>
</comment>
<evidence type="ECO:0000313" key="1">
    <source>
        <dbReference type="EMBL" id="PAK77029.1"/>
    </source>
</evidence>